<reference evidence="6 9" key="2">
    <citation type="submission" date="2016-08" db="EMBL/GenBank/DDBJ databases">
        <title>Characterization of Isolates of Eisenbergiella tayi Derived from Blood Cultures, Using Whole Genome Sequencing.</title>
        <authorList>
            <person name="Bernier A.-M."/>
            <person name="Burdz T."/>
            <person name="Wiebe D."/>
            <person name="Bernard K."/>
        </authorList>
    </citation>
    <scope>NUCLEOTIDE SEQUENCE [LARGE SCALE GENOMIC DNA]</scope>
    <source>
        <strain evidence="6 9">NML120146</strain>
    </source>
</reference>
<comment type="caution">
    <text evidence="5">The sequence shown here is derived from an EMBL/GenBank/DDBJ whole genome shotgun (WGS) entry which is preliminary data.</text>
</comment>
<dbReference type="Proteomes" id="UP000094271">
    <property type="component" value="Unassembled WGS sequence"/>
</dbReference>
<dbReference type="NCBIfam" id="TIGR01552">
    <property type="entry name" value="phd_fam"/>
    <property type="match status" value="1"/>
</dbReference>
<dbReference type="EMBL" id="MCGH01000001">
    <property type="protein sequence ID" value="ODM08382.1"/>
    <property type="molecule type" value="Genomic_DNA"/>
</dbReference>
<dbReference type="EMBL" id="MEHA01000015">
    <property type="protein sequence ID" value="ODR48977.1"/>
    <property type="molecule type" value="Genomic_DNA"/>
</dbReference>
<comment type="similarity">
    <text evidence="1 2">Belongs to the phD/YefM antitoxin family.</text>
</comment>
<reference evidence="5 8" key="3">
    <citation type="submission" date="2016-08" db="EMBL/GenBank/DDBJ databases">
        <authorList>
            <person name="Seilhamer J.J."/>
        </authorList>
    </citation>
    <scope>NUCLEOTIDE SEQUENCE [LARGE SCALE GENOMIC DNA]</scope>
    <source>
        <strain evidence="5 8">NML150140-1</strain>
    </source>
</reference>
<evidence type="ECO:0000313" key="3">
    <source>
        <dbReference type="EMBL" id="ODM08382.1"/>
    </source>
</evidence>
<dbReference type="RefSeq" id="WP_044970667.1">
    <property type="nucleotide sequence ID" value="NZ_DAWDRA010000038.1"/>
</dbReference>
<comment type="function">
    <text evidence="2">Antitoxin component of a type II toxin-antitoxin (TA) system.</text>
</comment>
<evidence type="ECO:0000313" key="7">
    <source>
        <dbReference type="Proteomes" id="UP000094067"/>
    </source>
</evidence>
<evidence type="ECO:0000256" key="2">
    <source>
        <dbReference type="RuleBase" id="RU362080"/>
    </source>
</evidence>
<evidence type="ECO:0000313" key="9">
    <source>
        <dbReference type="Proteomes" id="UP000094869"/>
    </source>
</evidence>
<evidence type="ECO:0000313" key="10">
    <source>
        <dbReference type="Proteomes" id="UP000095003"/>
    </source>
</evidence>
<evidence type="ECO:0000313" key="5">
    <source>
        <dbReference type="EMBL" id="ODR48977.1"/>
    </source>
</evidence>
<protein>
    <recommendedName>
        <fullName evidence="2">Antitoxin</fullName>
    </recommendedName>
</protein>
<dbReference type="Gene3D" id="3.40.1620.10">
    <property type="entry name" value="YefM-like domain"/>
    <property type="match status" value="1"/>
</dbReference>
<reference evidence="7 10" key="1">
    <citation type="submission" date="2016-07" db="EMBL/GenBank/DDBJ databases">
        <title>Characterization of isolates of Eisenbergiella tayi derived from blood cultures, using whole genome sequencing.</title>
        <authorList>
            <person name="Burdz T."/>
            <person name="Wiebe D."/>
            <person name="Huynh C."/>
            <person name="Bernard K."/>
        </authorList>
    </citation>
    <scope>NUCLEOTIDE SEQUENCE [LARGE SCALE GENOMIC DNA]</scope>
    <source>
        <strain evidence="3 7">NML 110608</strain>
        <strain evidence="4 10">NML 120489</strain>
    </source>
</reference>
<dbReference type="InterPro" id="IPR006442">
    <property type="entry name" value="Antitoxin_Phd/YefM"/>
</dbReference>
<dbReference type="GeneID" id="93302924"/>
<dbReference type="EMBL" id="MCGI01000003">
    <property type="protein sequence ID" value="ODM11313.1"/>
    <property type="molecule type" value="Genomic_DNA"/>
</dbReference>
<name>A0A1E3UEW4_9FIRM</name>
<evidence type="ECO:0000313" key="4">
    <source>
        <dbReference type="EMBL" id="ODM11313.1"/>
    </source>
</evidence>
<sequence length="71" mass="8120">MSITATELKMNLSKYLMLAEKEDIYITRNGKVVAKLTNPYQDRVDMAKSLFGVLPADITLEESKKERLNKI</sequence>
<dbReference type="Pfam" id="PF02604">
    <property type="entry name" value="PhdYeFM_antitox"/>
    <property type="match status" value="1"/>
</dbReference>
<dbReference type="SUPFAM" id="SSF143120">
    <property type="entry name" value="YefM-like"/>
    <property type="match status" value="1"/>
</dbReference>
<dbReference type="OrthoDB" id="9808428at2"/>
<gene>
    <name evidence="4" type="ORF">BEH84_03742</name>
    <name evidence="5" type="ORF">BEI59_19785</name>
    <name evidence="3" type="ORF">BEI61_00011</name>
    <name evidence="6" type="ORF">BEI63_03630</name>
</gene>
<dbReference type="Proteomes" id="UP000094067">
    <property type="component" value="Unassembled WGS sequence"/>
</dbReference>
<dbReference type="Proteomes" id="UP000094869">
    <property type="component" value="Unassembled WGS sequence"/>
</dbReference>
<dbReference type="EMBL" id="MEHD01000011">
    <property type="protein sequence ID" value="ODR60292.1"/>
    <property type="molecule type" value="Genomic_DNA"/>
</dbReference>
<dbReference type="PATRIC" id="fig|1432052.3.peg.4152"/>
<evidence type="ECO:0000256" key="1">
    <source>
        <dbReference type="ARBA" id="ARBA00009981"/>
    </source>
</evidence>
<dbReference type="Proteomes" id="UP000095003">
    <property type="component" value="Unassembled WGS sequence"/>
</dbReference>
<organism evidence="5 8">
    <name type="scientific">Eisenbergiella tayi</name>
    <dbReference type="NCBI Taxonomy" id="1432052"/>
    <lineage>
        <taxon>Bacteria</taxon>
        <taxon>Bacillati</taxon>
        <taxon>Bacillota</taxon>
        <taxon>Clostridia</taxon>
        <taxon>Lachnospirales</taxon>
        <taxon>Lachnospiraceae</taxon>
        <taxon>Eisenbergiella</taxon>
    </lineage>
</organism>
<accession>A0A1E3UEW4</accession>
<dbReference type="InterPro" id="IPR036165">
    <property type="entry name" value="YefM-like_sf"/>
</dbReference>
<dbReference type="AlphaFoldDB" id="A0A1E3UEW4"/>
<evidence type="ECO:0000313" key="8">
    <source>
        <dbReference type="Proteomes" id="UP000094271"/>
    </source>
</evidence>
<proteinExistence type="inferred from homology"/>
<evidence type="ECO:0000313" key="6">
    <source>
        <dbReference type="EMBL" id="ODR60292.1"/>
    </source>
</evidence>
<keyword evidence="9" id="KW-1185">Reference proteome</keyword>